<protein>
    <submittedName>
        <fullName evidence="2">Uncharacterized protein</fullName>
    </submittedName>
</protein>
<dbReference type="EMBL" id="JBHYTS010000034">
    <property type="protein sequence ID" value="MFE1753117.1"/>
    <property type="molecule type" value="Genomic_DNA"/>
</dbReference>
<feature type="compositionally biased region" description="Basic residues" evidence="1">
    <location>
        <begin position="51"/>
        <end position="61"/>
    </location>
</feature>
<accession>A0ABW6H929</accession>
<gene>
    <name evidence="2" type="ORF">ACFW88_21665</name>
</gene>
<keyword evidence="3" id="KW-1185">Reference proteome</keyword>
<organism evidence="2 3">
    <name type="scientific">Streptomyces anandii</name>
    <dbReference type="NCBI Taxonomy" id="285454"/>
    <lineage>
        <taxon>Bacteria</taxon>
        <taxon>Bacillati</taxon>
        <taxon>Actinomycetota</taxon>
        <taxon>Actinomycetes</taxon>
        <taxon>Kitasatosporales</taxon>
        <taxon>Streptomycetaceae</taxon>
        <taxon>Streptomyces</taxon>
    </lineage>
</organism>
<dbReference type="RefSeq" id="WP_189709507.1">
    <property type="nucleotide sequence ID" value="NZ_JBHYTS010000034.1"/>
</dbReference>
<feature type="region of interest" description="Disordered" evidence="1">
    <location>
        <begin position="25"/>
        <end position="61"/>
    </location>
</feature>
<evidence type="ECO:0000256" key="1">
    <source>
        <dbReference type="SAM" id="MobiDB-lite"/>
    </source>
</evidence>
<comment type="caution">
    <text evidence="2">The sequence shown here is derived from an EMBL/GenBank/DDBJ whole genome shotgun (WGS) entry which is preliminary data.</text>
</comment>
<proteinExistence type="predicted"/>
<evidence type="ECO:0000313" key="3">
    <source>
        <dbReference type="Proteomes" id="UP001599756"/>
    </source>
</evidence>
<sequence length="61" mass="7090">MFAYEIHQMRSAELRRQADQERLAREALRGRRAGRRSAGREAPVAESHSQGSRRHRFTRAA</sequence>
<dbReference type="Proteomes" id="UP001599756">
    <property type="component" value="Unassembled WGS sequence"/>
</dbReference>
<name>A0ABW6H929_9ACTN</name>
<evidence type="ECO:0000313" key="2">
    <source>
        <dbReference type="EMBL" id="MFE1753117.1"/>
    </source>
</evidence>
<reference evidence="2 3" key="1">
    <citation type="submission" date="2024-09" db="EMBL/GenBank/DDBJ databases">
        <title>The Natural Products Discovery Center: Release of the First 8490 Sequenced Strains for Exploring Actinobacteria Biosynthetic Diversity.</title>
        <authorList>
            <person name="Kalkreuter E."/>
            <person name="Kautsar S.A."/>
            <person name="Yang D."/>
            <person name="Bader C.D."/>
            <person name="Teijaro C.N."/>
            <person name="Fluegel L."/>
            <person name="Davis C.M."/>
            <person name="Simpson J.R."/>
            <person name="Lauterbach L."/>
            <person name="Steele A.D."/>
            <person name="Gui C."/>
            <person name="Meng S."/>
            <person name="Li G."/>
            <person name="Viehrig K."/>
            <person name="Ye F."/>
            <person name="Su P."/>
            <person name="Kiefer A.F."/>
            <person name="Nichols A."/>
            <person name="Cepeda A.J."/>
            <person name="Yan W."/>
            <person name="Fan B."/>
            <person name="Jiang Y."/>
            <person name="Adhikari A."/>
            <person name="Zheng C.-J."/>
            <person name="Schuster L."/>
            <person name="Cowan T.M."/>
            <person name="Smanski M.J."/>
            <person name="Chevrette M.G."/>
            <person name="De Carvalho L.P.S."/>
            <person name="Shen B."/>
        </authorList>
    </citation>
    <scope>NUCLEOTIDE SEQUENCE [LARGE SCALE GENOMIC DNA]</scope>
    <source>
        <strain evidence="2 3">NPDC059500</strain>
    </source>
</reference>